<accession>A0ABT0FFB8</accession>
<dbReference type="RefSeq" id="WP_247630102.1">
    <property type="nucleotide sequence ID" value="NZ_JAHWXN010000001.1"/>
</dbReference>
<feature type="transmembrane region" description="Helical" evidence="1">
    <location>
        <begin position="73"/>
        <end position="94"/>
    </location>
</feature>
<proteinExistence type="predicted"/>
<dbReference type="EMBL" id="JAHWXN010000001">
    <property type="protein sequence ID" value="MCK2036755.1"/>
    <property type="molecule type" value="Genomic_DNA"/>
</dbReference>
<sequence>MSDNAGIEQRHFLERRLTWVAGGVLMLLSVAAGFAARGTWGGLSPVKDWLFAAAGILLVVGVGRAGSITSRRLLGSVSTILLVVAPLTQGYWFSLIPADTGDLNAEEDAWVLVAAAYFGVLLVLAIVSVIAIVRAGVIPSPWRWAPVWVMIWIPMTNAIGLALFSAAPLGTPVASFGATLSLSGAAMGVAFLGTLAIALGIRSAPLTASDEPVR</sequence>
<feature type="transmembrane region" description="Helical" evidence="1">
    <location>
        <begin position="145"/>
        <end position="167"/>
    </location>
</feature>
<evidence type="ECO:0000313" key="2">
    <source>
        <dbReference type="EMBL" id="MCK2036755.1"/>
    </source>
</evidence>
<feature type="transmembrane region" description="Helical" evidence="1">
    <location>
        <begin position="109"/>
        <end position="133"/>
    </location>
</feature>
<evidence type="ECO:0000256" key="1">
    <source>
        <dbReference type="SAM" id="Phobius"/>
    </source>
</evidence>
<protein>
    <submittedName>
        <fullName evidence="2">Uncharacterized protein</fullName>
    </submittedName>
</protein>
<evidence type="ECO:0000313" key="3">
    <source>
        <dbReference type="Proteomes" id="UP001300096"/>
    </source>
</evidence>
<keyword evidence="3" id="KW-1185">Reference proteome</keyword>
<comment type="caution">
    <text evidence="2">The sequence shown here is derived from an EMBL/GenBank/DDBJ whole genome shotgun (WGS) entry which is preliminary data.</text>
</comment>
<gene>
    <name evidence="2" type="ORF">KZC51_11480</name>
</gene>
<reference evidence="2 3" key="1">
    <citation type="submission" date="2021-06" db="EMBL/GenBank/DDBJ databases">
        <title>Genome-based taxonomic framework of Microbacterium strains isolated from marine environment, the description of four new species and reclassification of four preexisting species.</title>
        <authorList>
            <person name="Lee S.D."/>
            <person name="Kim S.-M."/>
            <person name="Byeon Y.-S."/>
            <person name="Yang H.L."/>
            <person name="Kim I.S."/>
        </authorList>
    </citation>
    <scope>NUCLEOTIDE SEQUENCE [LARGE SCALE GENOMIC DNA]</scope>
    <source>
        <strain evidence="2 3">SSW1-49</strain>
    </source>
</reference>
<keyword evidence="1" id="KW-1133">Transmembrane helix</keyword>
<feature type="transmembrane region" description="Helical" evidence="1">
    <location>
        <begin position="49"/>
        <end position="66"/>
    </location>
</feature>
<organism evidence="2 3">
    <name type="scientific">Microbacterium croceum</name>
    <dbReference type="NCBI Taxonomy" id="2851645"/>
    <lineage>
        <taxon>Bacteria</taxon>
        <taxon>Bacillati</taxon>
        <taxon>Actinomycetota</taxon>
        <taxon>Actinomycetes</taxon>
        <taxon>Micrococcales</taxon>
        <taxon>Microbacteriaceae</taxon>
        <taxon>Microbacterium</taxon>
    </lineage>
</organism>
<keyword evidence="1" id="KW-0472">Membrane</keyword>
<dbReference type="Proteomes" id="UP001300096">
    <property type="component" value="Unassembled WGS sequence"/>
</dbReference>
<feature type="transmembrane region" description="Helical" evidence="1">
    <location>
        <begin position="17"/>
        <end position="37"/>
    </location>
</feature>
<feature type="transmembrane region" description="Helical" evidence="1">
    <location>
        <begin position="173"/>
        <end position="199"/>
    </location>
</feature>
<name>A0ABT0FFB8_9MICO</name>
<keyword evidence="1" id="KW-0812">Transmembrane</keyword>